<name>A0ABT1C8H9_9HYPH</name>
<dbReference type="RefSeq" id="WP_252818782.1">
    <property type="nucleotide sequence ID" value="NZ_JAMXQS010000005.1"/>
</dbReference>
<dbReference type="Proteomes" id="UP001205906">
    <property type="component" value="Unassembled WGS sequence"/>
</dbReference>
<dbReference type="SUPFAM" id="SSF56672">
    <property type="entry name" value="DNA/RNA polymerases"/>
    <property type="match status" value="1"/>
</dbReference>
<evidence type="ECO:0000313" key="3">
    <source>
        <dbReference type="EMBL" id="MCO6050271.1"/>
    </source>
</evidence>
<dbReference type="InterPro" id="IPR001126">
    <property type="entry name" value="UmuC"/>
</dbReference>
<proteinExistence type="predicted"/>
<dbReference type="Gene3D" id="3.40.1170.60">
    <property type="match status" value="1"/>
</dbReference>
<dbReference type="EMBL" id="JAMXQS010000005">
    <property type="protein sequence ID" value="MCO6050271.1"/>
    <property type="molecule type" value="Genomic_DNA"/>
</dbReference>
<keyword evidence="4" id="KW-1185">Reference proteome</keyword>
<dbReference type="PANTHER" id="PTHR35369">
    <property type="entry name" value="BLR3025 PROTEIN-RELATED"/>
    <property type="match status" value="1"/>
</dbReference>
<dbReference type="CDD" id="cd03468">
    <property type="entry name" value="PolY_like"/>
    <property type="match status" value="1"/>
</dbReference>
<feature type="domain" description="UmuC" evidence="2">
    <location>
        <begin position="28"/>
        <end position="152"/>
    </location>
</feature>
<dbReference type="PANTHER" id="PTHR35369:SF2">
    <property type="entry name" value="BLR3025 PROTEIN"/>
    <property type="match status" value="1"/>
</dbReference>
<evidence type="ECO:0000313" key="4">
    <source>
        <dbReference type="Proteomes" id="UP001205906"/>
    </source>
</evidence>
<evidence type="ECO:0000256" key="1">
    <source>
        <dbReference type="ARBA" id="ARBA00022763"/>
    </source>
</evidence>
<organism evidence="3 4">
    <name type="scientific">Mesorhizobium liriopis</name>
    <dbReference type="NCBI Taxonomy" id="2953882"/>
    <lineage>
        <taxon>Bacteria</taxon>
        <taxon>Pseudomonadati</taxon>
        <taxon>Pseudomonadota</taxon>
        <taxon>Alphaproteobacteria</taxon>
        <taxon>Hyphomicrobiales</taxon>
        <taxon>Phyllobacteriaceae</taxon>
        <taxon>Mesorhizobium</taxon>
    </lineage>
</organism>
<gene>
    <name evidence="3" type="ORF">NGM99_10790</name>
</gene>
<accession>A0ABT1C8H9</accession>
<dbReference type="InterPro" id="IPR050356">
    <property type="entry name" value="SulA_CellDiv_inhibitor"/>
</dbReference>
<keyword evidence="1" id="KW-0227">DNA damage</keyword>
<evidence type="ECO:0000259" key="2">
    <source>
        <dbReference type="Pfam" id="PF00817"/>
    </source>
</evidence>
<comment type="caution">
    <text evidence="3">The sequence shown here is derived from an EMBL/GenBank/DDBJ whole genome shotgun (WGS) entry which is preliminary data.</text>
</comment>
<protein>
    <submittedName>
        <fullName evidence="3">DNA polymerase Y family protein</fullName>
    </submittedName>
</protein>
<dbReference type="InterPro" id="IPR043502">
    <property type="entry name" value="DNA/RNA_pol_sf"/>
</dbReference>
<sequence>MRKVISVFLPTWATDRLSRRLGTAAPTRETPVVLAGREGNRRAVLAVNDSARRLGIWPGMAATQAQALLPDLATFEAEPDEDAAHLARLAAWALKRYSPVVAADAPDGLAIDATGATHLHGGEYPMLNDIVLRLGQAGIEAKAAMASTYGAAHALARTMPMQINVHDFPSEKRALGLAPVRALRLPAETVLGLKVMGLERVRDLLARPRAPLVHRFGTELSRRLDQATGHIAEPITPVVVPDLISVTRGFPEPISAPETLQRYTGLLVDDLCVRLEKGGMGARKLDLLFHRIDARVEAIRIGTAKPGREPKHLSRLLLSRLETVDPGFGVERMTLTALVAEPLDYKPTGTLGEKARADVTTLVDTLASRVGAERLYRMALVESDLPERSVRRVAPLSNPTSLRWPENWPRPSRLFSPPEPITTVALLPDHPPATFTWRNTRHRVIRADGPERMHGEWIRSDAEMLGTRDYFHVEDEAGLRFWLFRKSESVHPDTGPHHWFMHGLFA</sequence>
<reference evidence="3 4" key="1">
    <citation type="submission" date="2022-06" db="EMBL/GenBank/DDBJ databases">
        <title>Mesorhizobium sp. strain RP14 Genome sequencing and assembly.</title>
        <authorList>
            <person name="Kim I."/>
        </authorList>
    </citation>
    <scope>NUCLEOTIDE SEQUENCE [LARGE SCALE GENOMIC DNA]</scope>
    <source>
        <strain evidence="4">RP14(2022)</strain>
    </source>
</reference>
<dbReference type="Pfam" id="PF00817">
    <property type="entry name" value="IMS"/>
    <property type="match status" value="1"/>
</dbReference>